<dbReference type="InterPro" id="IPR014284">
    <property type="entry name" value="RNA_pol_sigma-70_dom"/>
</dbReference>
<dbReference type="Proteomes" id="UP000566324">
    <property type="component" value="Unassembled WGS sequence"/>
</dbReference>
<evidence type="ECO:0000259" key="8">
    <source>
        <dbReference type="Pfam" id="PF08281"/>
    </source>
</evidence>
<dbReference type="InterPro" id="IPR013249">
    <property type="entry name" value="RNA_pol_sigma70_r4_t2"/>
</dbReference>
<evidence type="ECO:0000256" key="4">
    <source>
        <dbReference type="ARBA" id="ARBA00023125"/>
    </source>
</evidence>
<proteinExistence type="inferred from homology"/>
<dbReference type="InterPro" id="IPR039425">
    <property type="entry name" value="RNA_pol_sigma-70-like"/>
</dbReference>
<sequence length="199" mass="22597">MSGLLRIFMDYETTLRRVVARYRRRGEDVDDLVQETFLRVYAADQKQEIRDPKAFLIRVAKNLAITEARRKEHSTTEFYEDSGGSDVFVDERHGSVEDQVDGRRKLLVLSQAIASLKPELRQSLLMCKVEKLKFRQIATRLDVSVSTVEKRVAAALIACNAYLRNHGYDPAEFGAAGEAKARTGTVLKMAEMEARKVND</sequence>
<evidence type="ECO:0000256" key="2">
    <source>
        <dbReference type="ARBA" id="ARBA00023015"/>
    </source>
</evidence>
<comment type="caution">
    <text evidence="9">The sequence shown here is derived from an EMBL/GenBank/DDBJ whole genome shotgun (WGS) entry which is preliminary data.</text>
</comment>
<keyword evidence="4 6" id="KW-0238">DNA-binding</keyword>
<dbReference type="PANTHER" id="PTHR43133">
    <property type="entry name" value="RNA POLYMERASE ECF-TYPE SIGMA FACTO"/>
    <property type="match status" value="1"/>
</dbReference>
<dbReference type="Gene3D" id="1.10.1740.10">
    <property type="match status" value="1"/>
</dbReference>
<name>A0A7W7B4L1_9SPHN</name>
<dbReference type="NCBIfam" id="TIGR02937">
    <property type="entry name" value="sigma70-ECF"/>
    <property type="match status" value="1"/>
</dbReference>
<evidence type="ECO:0000259" key="7">
    <source>
        <dbReference type="Pfam" id="PF04542"/>
    </source>
</evidence>
<keyword evidence="10" id="KW-1185">Reference proteome</keyword>
<feature type="domain" description="RNA polymerase sigma-70 region 2" evidence="7">
    <location>
        <begin position="8"/>
        <end position="72"/>
    </location>
</feature>
<dbReference type="InterPro" id="IPR007627">
    <property type="entry name" value="RNA_pol_sigma70_r2"/>
</dbReference>
<dbReference type="InterPro" id="IPR000838">
    <property type="entry name" value="RNA_pol_sigma70_ECF_CS"/>
</dbReference>
<evidence type="ECO:0000256" key="5">
    <source>
        <dbReference type="ARBA" id="ARBA00023163"/>
    </source>
</evidence>
<evidence type="ECO:0000256" key="1">
    <source>
        <dbReference type="ARBA" id="ARBA00010641"/>
    </source>
</evidence>
<organism evidence="9 10">
    <name type="scientific">Sphingosinicella soli</name>
    <dbReference type="NCBI Taxonomy" id="333708"/>
    <lineage>
        <taxon>Bacteria</taxon>
        <taxon>Pseudomonadati</taxon>
        <taxon>Pseudomonadota</taxon>
        <taxon>Alphaproteobacteria</taxon>
        <taxon>Sphingomonadales</taxon>
        <taxon>Sphingosinicellaceae</taxon>
        <taxon>Sphingosinicella</taxon>
    </lineage>
</organism>
<evidence type="ECO:0000256" key="3">
    <source>
        <dbReference type="ARBA" id="ARBA00023082"/>
    </source>
</evidence>
<comment type="similarity">
    <text evidence="1 6">Belongs to the sigma-70 factor family. ECF subfamily.</text>
</comment>
<dbReference type="PANTHER" id="PTHR43133:SF63">
    <property type="entry name" value="RNA POLYMERASE SIGMA FACTOR FECI-RELATED"/>
    <property type="match status" value="1"/>
</dbReference>
<dbReference type="Pfam" id="PF04542">
    <property type="entry name" value="Sigma70_r2"/>
    <property type="match status" value="1"/>
</dbReference>
<dbReference type="InterPro" id="IPR013324">
    <property type="entry name" value="RNA_pol_sigma_r3/r4-like"/>
</dbReference>
<dbReference type="InterPro" id="IPR013325">
    <property type="entry name" value="RNA_pol_sigma_r2"/>
</dbReference>
<dbReference type="GO" id="GO:0006352">
    <property type="term" value="P:DNA-templated transcription initiation"/>
    <property type="evidence" value="ECO:0007669"/>
    <property type="project" value="InterPro"/>
</dbReference>
<evidence type="ECO:0000313" key="10">
    <source>
        <dbReference type="Proteomes" id="UP000566324"/>
    </source>
</evidence>
<keyword evidence="5 6" id="KW-0804">Transcription</keyword>
<dbReference type="AlphaFoldDB" id="A0A7W7B4L1"/>
<reference evidence="9 10" key="1">
    <citation type="submission" date="2020-08" db="EMBL/GenBank/DDBJ databases">
        <title>Genomic Encyclopedia of Type Strains, Phase IV (KMG-IV): sequencing the most valuable type-strain genomes for metagenomic binning, comparative biology and taxonomic classification.</title>
        <authorList>
            <person name="Goeker M."/>
        </authorList>
    </citation>
    <scope>NUCLEOTIDE SEQUENCE [LARGE SCALE GENOMIC DNA]</scope>
    <source>
        <strain evidence="9 10">DSM 17328</strain>
    </source>
</reference>
<dbReference type="GO" id="GO:0016987">
    <property type="term" value="F:sigma factor activity"/>
    <property type="evidence" value="ECO:0007669"/>
    <property type="project" value="UniProtKB-KW"/>
</dbReference>
<dbReference type="EMBL" id="JACHNZ010000065">
    <property type="protein sequence ID" value="MBB4633882.1"/>
    <property type="molecule type" value="Genomic_DNA"/>
</dbReference>
<dbReference type="PROSITE" id="PS01063">
    <property type="entry name" value="SIGMA70_ECF"/>
    <property type="match status" value="1"/>
</dbReference>
<feature type="domain" description="RNA polymerase sigma factor 70 region 4 type 2" evidence="8">
    <location>
        <begin position="108"/>
        <end position="159"/>
    </location>
</feature>
<evidence type="ECO:0000256" key="6">
    <source>
        <dbReference type="RuleBase" id="RU000716"/>
    </source>
</evidence>
<dbReference type="SUPFAM" id="SSF88946">
    <property type="entry name" value="Sigma2 domain of RNA polymerase sigma factors"/>
    <property type="match status" value="1"/>
</dbReference>
<gene>
    <name evidence="9" type="ORF">GGQ98_003540</name>
</gene>
<dbReference type="Pfam" id="PF08281">
    <property type="entry name" value="Sigma70_r4_2"/>
    <property type="match status" value="1"/>
</dbReference>
<protein>
    <recommendedName>
        <fullName evidence="6">RNA polymerase sigma factor</fullName>
    </recommendedName>
</protein>
<dbReference type="RefSeq" id="WP_184071887.1">
    <property type="nucleotide sequence ID" value="NZ_JACHNZ010000065.1"/>
</dbReference>
<keyword evidence="3 6" id="KW-0731">Sigma factor</keyword>
<accession>A0A7W7B4L1</accession>
<dbReference type="InterPro" id="IPR036388">
    <property type="entry name" value="WH-like_DNA-bd_sf"/>
</dbReference>
<evidence type="ECO:0000313" key="9">
    <source>
        <dbReference type="EMBL" id="MBB4633882.1"/>
    </source>
</evidence>
<dbReference type="GO" id="GO:0003677">
    <property type="term" value="F:DNA binding"/>
    <property type="evidence" value="ECO:0007669"/>
    <property type="project" value="UniProtKB-KW"/>
</dbReference>
<dbReference type="Gene3D" id="1.10.10.10">
    <property type="entry name" value="Winged helix-like DNA-binding domain superfamily/Winged helix DNA-binding domain"/>
    <property type="match status" value="1"/>
</dbReference>
<dbReference type="SUPFAM" id="SSF88659">
    <property type="entry name" value="Sigma3 and sigma4 domains of RNA polymerase sigma factors"/>
    <property type="match status" value="1"/>
</dbReference>
<keyword evidence="2 6" id="KW-0805">Transcription regulation</keyword>